<name>A0ACC0D4L0_9PEZI</name>
<protein>
    <submittedName>
        <fullName evidence="1">Uncharacterized protein</fullName>
    </submittedName>
</protein>
<dbReference type="Proteomes" id="UP001497680">
    <property type="component" value="Unassembled WGS sequence"/>
</dbReference>
<sequence>MQFKPSVVIALSSLLLSPGTHAAPAPDEPTPLRDQIASLDQAGQIQWEDVPGGRAAVIAPPNHQGRDDDDTFKGFPNPVDWLGSQWNDLHADVKVQGNPGRALCVGGGSKMVETIIDAGAHEACNYFVGRSQAGKLGLMVWHAFEQKDYPTDAGPGFIRWLMGSVSKNPTELTDEFCRDMWLAVKSMCIDGTTTQGQAISAGDWTLYADPNKYGGS</sequence>
<proteinExistence type="predicted"/>
<evidence type="ECO:0000313" key="1">
    <source>
        <dbReference type="EMBL" id="KAI6087622.1"/>
    </source>
</evidence>
<accession>A0ACC0D4L0</accession>
<reference evidence="1 2" key="1">
    <citation type="journal article" date="2022" name="New Phytol.">
        <title>Ecological generalism drives hyperdiversity of secondary metabolite gene clusters in xylarialean endophytes.</title>
        <authorList>
            <person name="Franco M.E.E."/>
            <person name="Wisecaver J.H."/>
            <person name="Arnold A.E."/>
            <person name="Ju Y.M."/>
            <person name="Slot J.C."/>
            <person name="Ahrendt S."/>
            <person name="Moore L.P."/>
            <person name="Eastman K.E."/>
            <person name="Scott K."/>
            <person name="Konkel Z."/>
            <person name="Mondo S.J."/>
            <person name="Kuo A."/>
            <person name="Hayes R.D."/>
            <person name="Haridas S."/>
            <person name="Andreopoulos B."/>
            <person name="Riley R."/>
            <person name="LaButti K."/>
            <person name="Pangilinan J."/>
            <person name="Lipzen A."/>
            <person name="Amirebrahimi M."/>
            <person name="Yan J."/>
            <person name="Adam C."/>
            <person name="Keymanesh K."/>
            <person name="Ng V."/>
            <person name="Louie K."/>
            <person name="Northen T."/>
            <person name="Drula E."/>
            <person name="Henrissat B."/>
            <person name="Hsieh H.M."/>
            <person name="Youens-Clark K."/>
            <person name="Lutzoni F."/>
            <person name="Miadlikowska J."/>
            <person name="Eastwood D.C."/>
            <person name="Hamelin R.C."/>
            <person name="Grigoriev I.V."/>
            <person name="U'Ren J.M."/>
        </authorList>
    </citation>
    <scope>NUCLEOTIDE SEQUENCE [LARGE SCALE GENOMIC DNA]</scope>
    <source>
        <strain evidence="1 2">ER1909</strain>
    </source>
</reference>
<evidence type="ECO:0000313" key="2">
    <source>
        <dbReference type="Proteomes" id="UP001497680"/>
    </source>
</evidence>
<gene>
    <name evidence="1" type="ORF">F4821DRAFT_258679</name>
</gene>
<organism evidence="1 2">
    <name type="scientific">Hypoxylon rubiginosum</name>
    <dbReference type="NCBI Taxonomy" id="110542"/>
    <lineage>
        <taxon>Eukaryota</taxon>
        <taxon>Fungi</taxon>
        <taxon>Dikarya</taxon>
        <taxon>Ascomycota</taxon>
        <taxon>Pezizomycotina</taxon>
        <taxon>Sordariomycetes</taxon>
        <taxon>Xylariomycetidae</taxon>
        <taxon>Xylariales</taxon>
        <taxon>Hypoxylaceae</taxon>
        <taxon>Hypoxylon</taxon>
    </lineage>
</organism>
<keyword evidence="2" id="KW-1185">Reference proteome</keyword>
<comment type="caution">
    <text evidence="1">The sequence shown here is derived from an EMBL/GenBank/DDBJ whole genome shotgun (WGS) entry which is preliminary data.</text>
</comment>
<dbReference type="EMBL" id="MU394306">
    <property type="protein sequence ID" value="KAI6087622.1"/>
    <property type="molecule type" value="Genomic_DNA"/>
</dbReference>